<keyword evidence="1" id="KW-0812">Transmembrane</keyword>
<dbReference type="Pfam" id="PF05795">
    <property type="entry name" value="Plasmodium_Vir"/>
    <property type="match status" value="2"/>
</dbReference>
<evidence type="ECO:0000313" key="4">
    <source>
        <dbReference type="Proteomes" id="UP000242942"/>
    </source>
</evidence>
<reference evidence="2 4" key="1">
    <citation type="submission" date="2016-06" db="EMBL/GenBank/DDBJ databases">
        <authorList>
            <consortium name="Pathogen Informatics"/>
        </authorList>
    </citation>
    <scope>NUCLEOTIDE SEQUENCE [LARGE SCALE GENOMIC DNA]</scope>
    <source>
        <strain evidence="2">PocGH01</strain>
    </source>
</reference>
<evidence type="ECO:0000256" key="1">
    <source>
        <dbReference type="SAM" id="Phobius"/>
    </source>
</evidence>
<organism evidence="2 4">
    <name type="scientific">Plasmodium ovale</name>
    <name type="common">malaria parasite P. ovale</name>
    <dbReference type="NCBI Taxonomy" id="36330"/>
    <lineage>
        <taxon>Eukaryota</taxon>
        <taxon>Sar</taxon>
        <taxon>Alveolata</taxon>
        <taxon>Apicomplexa</taxon>
        <taxon>Aconoidasida</taxon>
        <taxon>Haemosporida</taxon>
        <taxon>Plasmodiidae</taxon>
        <taxon>Plasmodium</taxon>
        <taxon>Plasmodium (Plasmodium)</taxon>
    </lineage>
</organism>
<feature type="transmembrane region" description="Helical" evidence="1">
    <location>
        <begin position="266"/>
        <end position="285"/>
    </location>
</feature>
<proteinExistence type="predicted"/>
<dbReference type="EMBL" id="FLRI01000600">
    <property type="protein sequence ID" value="SBT84939.1"/>
    <property type="molecule type" value="Genomic_DNA"/>
</dbReference>
<keyword evidence="1" id="KW-0472">Membrane</keyword>
<accession>A0A1D3JG63</accession>
<dbReference type="EMBL" id="FLRI01000622">
    <property type="protein sequence ID" value="SBT85069.1"/>
    <property type="molecule type" value="Genomic_DNA"/>
</dbReference>
<keyword evidence="4" id="KW-1185">Reference proteome</keyword>
<name>A0A1D3JG63_PLAOA</name>
<protein>
    <submittedName>
        <fullName evidence="2">PIR protein</fullName>
    </submittedName>
</protein>
<dbReference type="InterPro" id="IPR008780">
    <property type="entry name" value="Plasmodium_Vir"/>
</dbReference>
<sequence>MENRNEVLKSKLSSFDFDLKLNNSVTNCEYCSVCEIVDQNIRNEPWFKIFCYQFARNVQTVYEIIQISTHLREKHCKTLTYWVRDKIKNFYEKNKVDMKNVNVISELSKVWEEINSSKCKGQSNLCESSISKQSTNLEEMKNKKKMSAYCENYDELKSLLTKPYVNSECHIYYSYFKESFYEFSKIAKENNEKCLEIKECSRFCDNTDPNNLINIANCKVVLISKDNDEYIEKKKCDTLKEQAVAAKTCESKEVQIPQFTFSDNRAIILILFSLWGIFLSFLFLYKMTPFRSWISNKLGKKKILRDNFNEQSDDETLDVDYETADRNMQNTGYNIIYNSDWNSPR</sequence>
<dbReference type="VEuPathDB" id="PlasmoDB:PocGH01_00063800"/>
<dbReference type="OrthoDB" id="388049at2759"/>
<keyword evidence="1" id="KW-1133">Transmembrane helix</keyword>
<gene>
    <name evidence="2" type="primary">PocGH01_00051900</name>
    <name evidence="3" type="synonym">PocGH01_00063800</name>
    <name evidence="2" type="ORF">POCGH01_00051900</name>
    <name evidence="3" type="ORF">POCGH01_00063800</name>
</gene>
<evidence type="ECO:0000313" key="3">
    <source>
        <dbReference type="EMBL" id="SBT85069.1"/>
    </source>
</evidence>
<dbReference type="Proteomes" id="UP000242942">
    <property type="component" value="Unassembled WGS sequence"/>
</dbReference>
<dbReference type="VEuPathDB" id="PlasmoDB:POWCR01_000031900"/>
<dbReference type="AlphaFoldDB" id="A0A1D3JG63"/>
<evidence type="ECO:0000313" key="2">
    <source>
        <dbReference type="EMBL" id="SBT84939.1"/>
    </source>
</evidence>